<reference evidence="1 2" key="1">
    <citation type="submission" date="2018-09" db="EMBL/GenBank/DDBJ databases">
        <title>Murine metabolic-syndrome-specific gut microbial biobank.</title>
        <authorList>
            <person name="Liu C."/>
        </authorList>
    </citation>
    <scope>NUCLEOTIDE SEQUENCE [LARGE SCALE GENOMIC DNA]</scope>
    <source>
        <strain evidence="1 2">0.1X-D8-26</strain>
    </source>
</reference>
<dbReference type="Proteomes" id="UP000267159">
    <property type="component" value="Unassembled WGS sequence"/>
</dbReference>
<proteinExistence type="predicted"/>
<evidence type="ECO:0000313" key="1">
    <source>
        <dbReference type="EMBL" id="RLT78308.1"/>
    </source>
</evidence>
<dbReference type="EMBL" id="RAZM01000127">
    <property type="protein sequence ID" value="RLT78308.1"/>
    <property type="molecule type" value="Genomic_DNA"/>
</dbReference>
<sequence>MNKKREIRIVRANACPHYAIILALIAESTMNKGIGRRYESMRAKKGNNFYGRIKKNEFRGELRKRNFIFSYESK</sequence>
<gene>
    <name evidence="1" type="ORF">D7Y07_19935</name>
</gene>
<protein>
    <submittedName>
        <fullName evidence="1">Uncharacterized protein</fullName>
    </submittedName>
</protein>
<comment type="caution">
    <text evidence="1">The sequence shown here is derived from an EMBL/GenBank/DDBJ whole genome shotgun (WGS) entry which is preliminary data.</text>
</comment>
<organism evidence="1 2">
    <name type="scientific">Bacteroides acidifaciens</name>
    <dbReference type="NCBI Taxonomy" id="85831"/>
    <lineage>
        <taxon>Bacteria</taxon>
        <taxon>Pseudomonadati</taxon>
        <taxon>Bacteroidota</taxon>
        <taxon>Bacteroidia</taxon>
        <taxon>Bacteroidales</taxon>
        <taxon>Bacteroidaceae</taxon>
        <taxon>Bacteroides</taxon>
    </lineage>
</organism>
<dbReference type="RefSeq" id="WP_121767475.1">
    <property type="nucleotide sequence ID" value="NZ_RAZM01000127.1"/>
</dbReference>
<name>A0A3L8A3E6_9BACE</name>
<dbReference type="AlphaFoldDB" id="A0A3L8A3E6"/>
<accession>A0A3L8A3E6</accession>
<evidence type="ECO:0000313" key="2">
    <source>
        <dbReference type="Proteomes" id="UP000267159"/>
    </source>
</evidence>